<evidence type="ECO:0000313" key="7">
    <source>
        <dbReference type="EMBL" id="NDL60531.1"/>
    </source>
</evidence>
<dbReference type="PROSITE" id="PS51387">
    <property type="entry name" value="FAD_PCMH"/>
    <property type="match status" value="1"/>
</dbReference>
<proteinExistence type="inferred from homology"/>
<comment type="cofactor">
    <cofactor evidence="1">
        <name>FAD</name>
        <dbReference type="ChEBI" id="CHEBI:57692"/>
    </cofactor>
</comment>
<organism evidence="7 8">
    <name type="scientific">Phytoactinopolyspora mesophila</name>
    <dbReference type="NCBI Taxonomy" id="2650750"/>
    <lineage>
        <taxon>Bacteria</taxon>
        <taxon>Bacillati</taxon>
        <taxon>Actinomycetota</taxon>
        <taxon>Actinomycetes</taxon>
        <taxon>Jiangellales</taxon>
        <taxon>Jiangellaceae</taxon>
        <taxon>Phytoactinopolyspora</taxon>
    </lineage>
</organism>
<keyword evidence="4" id="KW-0274">FAD</keyword>
<evidence type="ECO:0000256" key="4">
    <source>
        <dbReference type="ARBA" id="ARBA00022827"/>
    </source>
</evidence>
<comment type="caution">
    <text evidence="7">The sequence shown here is derived from an EMBL/GenBank/DDBJ whole genome shotgun (WGS) entry which is preliminary data.</text>
</comment>
<keyword evidence="5" id="KW-0560">Oxidoreductase</keyword>
<dbReference type="Proteomes" id="UP000460435">
    <property type="component" value="Unassembled WGS sequence"/>
</dbReference>
<feature type="domain" description="FAD-binding PCMH-type" evidence="6">
    <location>
        <begin position="44"/>
        <end position="212"/>
    </location>
</feature>
<accession>A0A7K3MB38</accession>
<evidence type="ECO:0000256" key="2">
    <source>
        <dbReference type="ARBA" id="ARBA00005466"/>
    </source>
</evidence>
<dbReference type="PANTHER" id="PTHR42973">
    <property type="entry name" value="BINDING OXIDOREDUCTASE, PUTATIVE (AFU_ORTHOLOGUE AFUA_1G17690)-RELATED"/>
    <property type="match status" value="1"/>
</dbReference>
<sequence length="444" mass="46328">MTLNPAPSLSPQTPDALRDAVRGRVWLPGDPDFDGVRRPWNLAVEQPVTAVVEAADEADVAALVRYAAAAEVGISTQPNGHGATGRTEGTILLRTGQLDRLEIDPAARRAKIGAGVSSGALQSAGAKHGLTGLPGSSPVVSVTGVALGGGLSWFGRAHGWVADSVVAFDIVDAGGRPRRVTASTDPELFWAMRGGGGDFAIVTGLELALHNAPSLFGGRMLWAGADAGAVAEAYLAITNEAPVELTAWLELLHFPGADPMIAIDTTFLGDETAARALVAELDRLPTPLSDTRGPMSVAELGGITAEPTDPGAGQSRGELLQELGSDTIASLLDEPIFPLMAVQVRHLEGAFSQPSDSPHGPLTEPYALYLFGLPTDPATAEAITAKQQFFADRLPVSGRKPVTFLNPAETLADALSPTSIERLRRIKADRDPAGVFRSNFGVQL</sequence>
<evidence type="ECO:0000256" key="1">
    <source>
        <dbReference type="ARBA" id="ARBA00001974"/>
    </source>
</evidence>
<dbReference type="GO" id="GO:0071949">
    <property type="term" value="F:FAD binding"/>
    <property type="evidence" value="ECO:0007669"/>
    <property type="project" value="InterPro"/>
</dbReference>
<protein>
    <submittedName>
        <fullName evidence="7">FAD-binding protein</fullName>
    </submittedName>
</protein>
<gene>
    <name evidence="7" type="ORF">F7O44_25970</name>
</gene>
<dbReference type="InterPro" id="IPR016166">
    <property type="entry name" value="FAD-bd_PCMH"/>
</dbReference>
<dbReference type="Gene3D" id="3.30.465.10">
    <property type="match status" value="1"/>
</dbReference>
<name>A0A7K3MB38_9ACTN</name>
<dbReference type="RefSeq" id="WP_162453232.1">
    <property type="nucleotide sequence ID" value="NZ_WLZY01000012.1"/>
</dbReference>
<comment type="similarity">
    <text evidence="2">Belongs to the oxygen-dependent FAD-linked oxidoreductase family.</text>
</comment>
<dbReference type="InterPro" id="IPR016169">
    <property type="entry name" value="FAD-bd_PCMH_sub2"/>
</dbReference>
<dbReference type="InterPro" id="IPR006094">
    <property type="entry name" value="Oxid_FAD_bind_N"/>
</dbReference>
<dbReference type="InterPro" id="IPR036318">
    <property type="entry name" value="FAD-bd_PCMH-like_sf"/>
</dbReference>
<evidence type="ECO:0000313" key="8">
    <source>
        <dbReference type="Proteomes" id="UP000460435"/>
    </source>
</evidence>
<dbReference type="EMBL" id="WLZY01000012">
    <property type="protein sequence ID" value="NDL60531.1"/>
    <property type="molecule type" value="Genomic_DNA"/>
</dbReference>
<dbReference type="Pfam" id="PF01565">
    <property type="entry name" value="FAD_binding_4"/>
    <property type="match status" value="1"/>
</dbReference>
<evidence type="ECO:0000256" key="3">
    <source>
        <dbReference type="ARBA" id="ARBA00022630"/>
    </source>
</evidence>
<dbReference type="Gene3D" id="3.30.43.10">
    <property type="entry name" value="Uridine Diphospho-n-acetylenolpyruvylglucosamine Reductase, domain 2"/>
    <property type="match status" value="1"/>
</dbReference>
<keyword evidence="8" id="KW-1185">Reference proteome</keyword>
<dbReference type="PANTHER" id="PTHR42973:SF39">
    <property type="entry name" value="FAD-BINDING PCMH-TYPE DOMAIN-CONTAINING PROTEIN"/>
    <property type="match status" value="1"/>
</dbReference>
<reference evidence="7 8" key="1">
    <citation type="submission" date="2019-11" db="EMBL/GenBank/DDBJ databases">
        <authorList>
            <person name="Li X.-J."/>
            <person name="Feng X.-M."/>
        </authorList>
    </citation>
    <scope>NUCLEOTIDE SEQUENCE [LARGE SCALE GENOMIC DNA]</scope>
    <source>
        <strain evidence="7 8">XMNu-373</strain>
    </source>
</reference>
<dbReference type="SUPFAM" id="SSF56176">
    <property type="entry name" value="FAD-binding/transporter-associated domain-like"/>
    <property type="match status" value="1"/>
</dbReference>
<keyword evidence="3" id="KW-0285">Flavoprotein</keyword>
<dbReference type="GO" id="GO:0016491">
    <property type="term" value="F:oxidoreductase activity"/>
    <property type="evidence" value="ECO:0007669"/>
    <property type="project" value="UniProtKB-KW"/>
</dbReference>
<dbReference type="Gene3D" id="3.40.462.20">
    <property type="match status" value="1"/>
</dbReference>
<evidence type="ECO:0000259" key="6">
    <source>
        <dbReference type="PROSITE" id="PS51387"/>
    </source>
</evidence>
<dbReference type="AlphaFoldDB" id="A0A7K3MB38"/>
<dbReference type="InterPro" id="IPR050416">
    <property type="entry name" value="FAD-linked_Oxidoreductase"/>
</dbReference>
<dbReference type="InterPro" id="IPR016167">
    <property type="entry name" value="FAD-bd_PCMH_sub1"/>
</dbReference>
<evidence type="ECO:0000256" key="5">
    <source>
        <dbReference type="ARBA" id="ARBA00023002"/>
    </source>
</evidence>